<reference evidence="2" key="1">
    <citation type="journal article" date="2016" name="PLoS ONE">
        <title>Genetic Diversity of O-Antigens in Hafnia alvei and the Development of a Suspension Array for Serotype Detection.</title>
        <authorList>
            <person name="Duan Z."/>
            <person name="Niedziela T."/>
            <person name="Lugowski C."/>
            <person name="Cao B."/>
            <person name="Wang T."/>
            <person name="Xu L."/>
            <person name="Yang B."/>
            <person name="Liu B."/>
            <person name="Wang L."/>
        </authorList>
    </citation>
    <scope>NUCLEOTIDE SEQUENCE</scope>
    <source>
        <strain evidence="2">PCM1216</strain>
    </source>
</reference>
<sequence>MKLQSKTIKLVPVEATKHDALKIIELRGGNKQSEFLSKTSQDINAQVEWLKSYLMRNSQGLEYYFFIVRLDDDDKIGTIRLYDIQKNIDSFCWGSWLLNERKTRSAALESCLLIYTFGFEKLGFENSHFDVRKGNEKVINFHLKSGAMIIGEDEQNYYFKYNMSSFIKFKNKYLGALK</sequence>
<dbReference type="RefSeq" id="WP_130956528.1">
    <property type="nucleotide sequence ID" value="NZ_SITM01000033.1"/>
</dbReference>
<name>A0A172X0M0_HAFAL</name>
<accession>A0A172X0M0</accession>
<dbReference type="InterPro" id="IPR000182">
    <property type="entry name" value="GNAT_dom"/>
</dbReference>
<dbReference type="Pfam" id="PF13302">
    <property type="entry name" value="Acetyltransf_3"/>
    <property type="match status" value="1"/>
</dbReference>
<dbReference type="InterPro" id="IPR016181">
    <property type="entry name" value="Acyl_CoA_acyltransferase"/>
</dbReference>
<protein>
    <recommendedName>
        <fullName evidence="1">N-acetyltransferase domain-containing protein</fullName>
    </recommendedName>
</protein>
<dbReference type="GO" id="GO:0016747">
    <property type="term" value="F:acyltransferase activity, transferring groups other than amino-acyl groups"/>
    <property type="evidence" value="ECO:0007669"/>
    <property type="project" value="InterPro"/>
</dbReference>
<feature type="domain" description="N-acetyltransferase" evidence="1">
    <location>
        <begin position="15"/>
        <end position="147"/>
    </location>
</feature>
<dbReference type="SUPFAM" id="SSF55729">
    <property type="entry name" value="Acyl-CoA N-acyltransferases (Nat)"/>
    <property type="match status" value="1"/>
</dbReference>
<dbReference type="Gene3D" id="3.40.630.30">
    <property type="match status" value="1"/>
</dbReference>
<proteinExistence type="predicted"/>
<dbReference type="EMBL" id="KX117091">
    <property type="protein sequence ID" value="ANF30103.1"/>
    <property type="molecule type" value="Genomic_DNA"/>
</dbReference>
<dbReference type="AlphaFoldDB" id="A0A172X0M0"/>
<evidence type="ECO:0000259" key="1">
    <source>
        <dbReference type="Pfam" id="PF13302"/>
    </source>
</evidence>
<organism evidence="2">
    <name type="scientific">Hafnia alvei</name>
    <dbReference type="NCBI Taxonomy" id="569"/>
    <lineage>
        <taxon>Bacteria</taxon>
        <taxon>Pseudomonadati</taxon>
        <taxon>Pseudomonadota</taxon>
        <taxon>Gammaproteobacteria</taxon>
        <taxon>Enterobacterales</taxon>
        <taxon>Hafniaceae</taxon>
        <taxon>Hafnia</taxon>
    </lineage>
</organism>
<evidence type="ECO:0000313" key="2">
    <source>
        <dbReference type="EMBL" id="ANF30103.1"/>
    </source>
</evidence>